<dbReference type="AlphaFoldDB" id="A0A560KWI0"/>
<dbReference type="EMBL" id="VITY01000021">
    <property type="protein sequence ID" value="TWB87459.1"/>
    <property type="molecule type" value="Genomic_DNA"/>
</dbReference>
<reference evidence="1 2" key="1">
    <citation type="submission" date="2019-06" db="EMBL/GenBank/DDBJ databases">
        <title>Genomic Encyclopedia of Type Strains, Phase IV (KMG-V): Genome sequencing to study the core and pangenomes of soil and plant-associated prokaryotes.</title>
        <authorList>
            <person name="Whitman W."/>
        </authorList>
    </citation>
    <scope>NUCLEOTIDE SEQUENCE [LARGE SCALE GENOMIC DNA]</scope>
    <source>
        <strain evidence="1 2">BR 10355</strain>
    </source>
</reference>
<dbReference type="Proteomes" id="UP000321304">
    <property type="component" value="Unassembled WGS sequence"/>
</dbReference>
<name>A0A560KWI0_9BRAD</name>
<evidence type="ECO:0000313" key="2">
    <source>
        <dbReference type="Proteomes" id="UP000321304"/>
    </source>
</evidence>
<accession>A0A560KWI0</accession>
<keyword evidence="2" id="KW-1185">Reference proteome</keyword>
<comment type="caution">
    <text evidence="1">The sequence shown here is derived from an EMBL/GenBank/DDBJ whole genome shotgun (WGS) entry which is preliminary data.</text>
</comment>
<protein>
    <submittedName>
        <fullName evidence="1">Uncharacterized protein</fullName>
    </submittedName>
</protein>
<evidence type="ECO:0000313" key="1">
    <source>
        <dbReference type="EMBL" id="TWB87459.1"/>
    </source>
</evidence>
<proteinExistence type="predicted"/>
<sequence length="249" mass="27788">MAEQQQYRLKIDVFSVDSLPMARLAEYMAELAVLLGECERVHFSHMEKGSAVLVSTIEPVAFPKVEERVSRVSRGDGPKDAMQAFKKIDNLLAKDGAVATLTGPTVGQVIEFPGRTRPKPVKYGPFREVGTLDGRIIRIGGRDETIPVWLKDGDVEYHCNVRGEEVARRLAPYYLNGVIRVHGSGKWVREESGAWNLEQFDINDFEVLDDSPMADVVGKLRAVEGGTWHESDDALSDILGLRRDDKGRH</sequence>
<organism evidence="1 2">
    <name type="scientific">Bradyrhizobium macuxiense</name>
    <dbReference type="NCBI Taxonomy" id="1755647"/>
    <lineage>
        <taxon>Bacteria</taxon>
        <taxon>Pseudomonadati</taxon>
        <taxon>Pseudomonadota</taxon>
        <taxon>Alphaproteobacteria</taxon>
        <taxon>Hyphomicrobiales</taxon>
        <taxon>Nitrobacteraceae</taxon>
        <taxon>Bradyrhizobium</taxon>
    </lineage>
</organism>
<gene>
    <name evidence="1" type="ORF">FBZ93_12120</name>
</gene>
<dbReference type="RefSeq" id="WP_246667797.1">
    <property type="nucleotide sequence ID" value="NZ_VITY01000021.1"/>
</dbReference>